<organism evidence="1 2">
    <name type="scientific">Xylella taiwanensis</name>
    <dbReference type="NCBI Taxonomy" id="1444770"/>
    <lineage>
        <taxon>Bacteria</taxon>
        <taxon>Pseudomonadati</taxon>
        <taxon>Pseudomonadota</taxon>
        <taxon>Gammaproteobacteria</taxon>
        <taxon>Lysobacterales</taxon>
        <taxon>Lysobacteraceae</taxon>
        <taxon>Xylella</taxon>
    </lineage>
</organism>
<gene>
    <name evidence="1" type="ORF">AF72_05435</name>
</gene>
<dbReference type="AlphaFoldDB" id="Z9JJB5"/>
<dbReference type="PATRIC" id="fig|1444770.3.peg.1297"/>
<dbReference type="STRING" id="1444770.AF72_05435"/>
<reference evidence="1 2" key="1">
    <citation type="journal article" date="2014" name="Genome Announc.">
        <title>Draft Genome Sequence of Xylella fastidiosa Pear Leaf Scorch Strain in Taiwan.</title>
        <authorList>
            <person name="Su C.C."/>
            <person name="Deng W.L."/>
            <person name="Jan F.J."/>
            <person name="Chang C.J."/>
            <person name="Huang H."/>
            <person name="Chen J."/>
        </authorList>
    </citation>
    <scope>NUCLEOTIDE SEQUENCE [LARGE SCALE GENOMIC DNA]</scope>
    <source>
        <strain evidence="1 2">PLS229</strain>
    </source>
</reference>
<evidence type="ECO:0000313" key="1">
    <source>
        <dbReference type="EMBL" id="EWS78490.1"/>
    </source>
</evidence>
<sequence>MMGGLLSAAIAVWLAFKSIDMVMANTPIVLVKMFINPLHYYGKPAMM</sequence>
<dbReference type="EMBL" id="JDSQ01000007">
    <property type="protein sequence ID" value="EWS78490.1"/>
    <property type="molecule type" value="Genomic_DNA"/>
</dbReference>
<comment type="caution">
    <text evidence="1">The sequence shown here is derived from an EMBL/GenBank/DDBJ whole genome shotgun (WGS) entry which is preliminary data.</text>
</comment>
<name>Z9JJB5_9GAMM</name>
<proteinExistence type="predicted"/>
<evidence type="ECO:0000313" key="2">
    <source>
        <dbReference type="Proteomes" id="UP000020406"/>
    </source>
</evidence>
<accession>Z9JJB5</accession>
<dbReference type="Proteomes" id="UP000020406">
    <property type="component" value="Unassembled WGS sequence"/>
</dbReference>
<protein>
    <submittedName>
        <fullName evidence="1">Uncharacterized protein</fullName>
    </submittedName>
</protein>